<reference evidence="6 7" key="1">
    <citation type="submission" date="2024-09" db="EMBL/GenBank/DDBJ databases">
        <authorList>
            <person name="Sun Q."/>
            <person name="Mori K."/>
        </authorList>
    </citation>
    <scope>NUCLEOTIDE SEQUENCE [LARGE SCALE GENOMIC DNA]</scope>
    <source>
        <strain evidence="6 7">JCM 15389</strain>
    </source>
</reference>
<keyword evidence="7" id="KW-1185">Reference proteome</keyword>
<dbReference type="CDD" id="cd08419">
    <property type="entry name" value="PBP2_CbbR_RubisCO_like"/>
    <property type="match status" value="1"/>
</dbReference>
<organism evidence="6 7">
    <name type="scientific">Aciditerrimonas ferrireducens</name>
    <dbReference type="NCBI Taxonomy" id="667306"/>
    <lineage>
        <taxon>Bacteria</taxon>
        <taxon>Bacillati</taxon>
        <taxon>Actinomycetota</taxon>
        <taxon>Acidimicrobiia</taxon>
        <taxon>Acidimicrobiales</taxon>
        <taxon>Acidimicrobiaceae</taxon>
        <taxon>Aciditerrimonas</taxon>
    </lineage>
</organism>
<dbReference type="Gene3D" id="1.10.10.10">
    <property type="entry name" value="Winged helix-like DNA-binding domain superfamily/Winged helix DNA-binding domain"/>
    <property type="match status" value="1"/>
</dbReference>
<gene>
    <name evidence="6" type="ORF">ACFFRE_05130</name>
</gene>
<accession>A0ABV6C1G2</accession>
<dbReference type="SUPFAM" id="SSF53850">
    <property type="entry name" value="Periplasmic binding protein-like II"/>
    <property type="match status" value="1"/>
</dbReference>
<dbReference type="Pfam" id="PF03466">
    <property type="entry name" value="LysR_substrate"/>
    <property type="match status" value="1"/>
</dbReference>
<dbReference type="PROSITE" id="PS50931">
    <property type="entry name" value="HTH_LYSR"/>
    <property type="match status" value="1"/>
</dbReference>
<dbReference type="PANTHER" id="PTHR30126:SF5">
    <property type="entry name" value="HTH-TYPE TRANSCRIPTIONAL ACTIVATOR CMPR"/>
    <property type="match status" value="1"/>
</dbReference>
<evidence type="ECO:0000256" key="4">
    <source>
        <dbReference type="ARBA" id="ARBA00023163"/>
    </source>
</evidence>
<keyword evidence="2" id="KW-0805">Transcription regulation</keyword>
<dbReference type="PANTHER" id="PTHR30126">
    <property type="entry name" value="HTH-TYPE TRANSCRIPTIONAL REGULATOR"/>
    <property type="match status" value="1"/>
</dbReference>
<evidence type="ECO:0000313" key="7">
    <source>
        <dbReference type="Proteomes" id="UP001589788"/>
    </source>
</evidence>
<dbReference type="Pfam" id="PF00126">
    <property type="entry name" value="HTH_1"/>
    <property type="match status" value="1"/>
</dbReference>
<dbReference type="InterPro" id="IPR000847">
    <property type="entry name" value="LysR_HTH_N"/>
</dbReference>
<dbReference type="EMBL" id="JBHLYQ010000035">
    <property type="protein sequence ID" value="MFC0081530.1"/>
    <property type="molecule type" value="Genomic_DNA"/>
</dbReference>
<protein>
    <submittedName>
        <fullName evidence="6">LysR substrate-binding domain-containing protein</fullName>
    </submittedName>
</protein>
<dbReference type="InterPro" id="IPR005119">
    <property type="entry name" value="LysR_subst-bd"/>
</dbReference>
<dbReference type="Proteomes" id="UP001589788">
    <property type="component" value="Unassembled WGS sequence"/>
</dbReference>
<dbReference type="RefSeq" id="WP_377788796.1">
    <property type="nucleotide sequence ID" value="NZ_JBHLYQ010000035.1"/>
</dbReference>
<evidence type="ECO:0000259" key="5">
    <source>
        <dbReference type="PROSITE" id="PS50931"/>
    </source>
</evidence>
<keyword evidence="3" id="KW-0238">DNA-binding</keyword>
<name>A0ABV6C1G2_9ACTN</name>
<comment type="caution">
    <text evidence="6">The sequence shown here is derived from an EMBL/GenBank/DDBJ whole genome shotgun (WGS) entry which is preliminary data.</text>
</comment>
<evidence type="ECO:0000313" key="6">
    <source>
        <dbReference type="EMBL" id="MFC0081530.1"/>
    </source>
</evidence>
<evidence type="ECO:0000256" key="1">
    <source>
        <dbReference type="ARBA" id="ARBA00009437"/>
    </source>
</evidence>
<feature type="domain" description="HTH lysR-type" evidence="5">
    <location>
        <begin position="6"/>
        <end position="63"/>
    </location>
</feature>
<dbReference type="InterPro" id="IPR036388">
    <property type="entry name" value="WH-like_DNA-bd_sf"/>
</dbReference>
<keyword evidence="4" id="KW-0804">Transcription</keyword>
<proteinExistence type="inferred from homology"/>
<dbReference type="SUPFAM" id="SSF46785">
    <property type="entry name" value="Winged helix' DNA-binding domain"/>
    <property type="match status" value="1"/>
</dbReference>
<sequence>MTRRHPTLHQLEIMTVLARHRNMTQAAKELHMSTAALSVQVKQLAAIVGAPLHEQVGKQLFLTGAGRQVELAAQDILERLEALYEALEEDRGLERGTLKVSVVTTAKYFVPRLLGRFCKQHPGIDVSLEVDNRHGLLERLAQNLDDLYVMGSAPEDLQVVAVPFMENRLVVVAPVTHPLVGRASVPPAALNGEPFVMREPGSGTRLAAERFFASHKVHVTVRMTLGSTEAIKQAVAGELGLAVLSAHAIGPELACGDLAVLDVVGFPLVRWWYALHPAGKRPSPIARAFLAYLEAEGAASAPPVDRRPRRTG</sequence>
<dbReference type="InterPro" id="IPR036390">
    <property type="entry name" value="WH_DNA-bd_sf"/>
</dbReference>
<comment type="similarity">
    <text evidence="1">Belongs to the LysR transcriptional regulatory family.</text>
</comment>
<evidence type="ECO:0000256" key="2">
    <source>
        <dbReference type="ARBA" id="ARBA00023015"/>
    </source>
</evidence>
<dbReference type="Gene3D" id="3.40.190.290">
    <property type="match status" value="1"/>
</dbReference>
<evidence type="ECO:0000256" key="3">
    <source>
        <dbReference type="ARBA" id="ARBA00023125"/>
    </source>
</evidence>